<protein>
    <submittedName>
        <fullName evidence="1">Uncharacterized protein</fullName>
    </submittedName>
</protein>
<evidence type="ECO:0000313" key="2">
    <source>
        <dbReference type="Proteomes" id="UP001060215"/>
    </source>
</evidence>
<keyword evidence="2" id="KW-1185">Reference proteome</keyword>
<evidence type="ECO:0000313" key="1">
    <source>
        <dbReference type="EMBL" id="KAI8001149.1"/>
    </source>
</evidence>
<sequence>MGNQTQNECLNRSDACSPPQIRPPNTPTWCSLVDNIVKNTIFLLLSMTKVMCTKYLQERKDFVQAFYKDIKTSDLPKTTQPMLIIWEDQDQIFPLELAHRLKRFMIIEYINF</sequence>
<proteinExistence type="predicted"/>
<dbReference type="EMBL" id="CM045765">
    <property type="protein sequence ID" value="KAI8001149.1"/>
    <property type="molecule type" value="Genomic_DNA"/>
</dbReference>
<gene>
    <name evidence="1" type="ORF">LOK49_LG09G00030</name>
</gene>
<name>A0ACC0GKS6_9ERIC</name>
<comment type="caution">
    <text evidence="1">The sequence shown here is derived from an EMBL/GenBank/DDBJ whole genome shotgun (WGS) entry which is preliminary data.</text>
</comment>
<organism evidence="1 2">
    <name type="scientific">Camellia lanceoleosa</name>
    <dbReference type="NCBI Taxonomy" id="1840588"/>
    <lineage>
        <taxon>Eukaryota</taxon>
        <taxon>Viridiplantae</taxon>
        <taxon>Streptophyta</taxon>
        <taxon>Embryophyta</taxon>
        <taxon>Tracheophyta</taxon>
        <taxon>Spermatophyta</taxon>
        <taxon>Magnoliopsida</taxon>
        <taxon>eudicotyledons</taxon>
        <taxon>Gunneridae</taxon>
        <taxon>Pentapetalae</taxon>
        <taxon>asterids</taxon>
        <taxon>Ericales</taxon>
        <taxon>Theaceae</taxon>
        <taxon>Camellia</taxon>
    </lineage>
</organism>
<dbReference type="Proteomes" id="UP001060215">
    <property type="component" value="Chromosome 8"/>
</dbReference>
<accession>A0ACC0GKS6</accession>
<reference evidence="1 2" key="1">
    <citation type="journal article" date="2022" name="Plant J.">
        <title>Chromosome-level genome of Camellia lanceoleosa provides a valuable resource for understanding genome evolution and self-incompatibility.</title>
        <authorList>
            <person name="Gong W."/>
            <person name="Xiao S."/>
            <person name="Wang L."/>
            <person name="Liao Z."/>
            <person name="Chang Y."/>
            <person name="Mo W."/>
            <person name="Hu G."/>
            <person name="Li W."/>
            <person name="Zhao G."/>
            <person name="Zhu H."/>
            <person name="Hu X."/>
            <person name="Ji K."/>
            <person name="Xiang X."/>
            <person name="Song Q."/>
            <person name="Yuan D."/>
            <person name="Jin S."/>
            <person name="Zhang L."/>
        </authorList>
    </citation>
    <scope>NUCLEOTIDE SEQUENCE [LARGE SCALE GENOMIC DNA]</scope>
    <source>
        <strain evidence="1">SQ_2022a</strain>
    </source>
</reference>